<feature type="compositionally biased region" description="Polar residues" evidence="2">
    <location>
        <begin position="427"/>
        <end position="439"/>
    </location>
</feature>
<dbReference type="InterPro" id="IPR001005">
    <property type="entry name" value="SANT/Myb"/>
</dbReference>
<feature type="region of interest" description="Disordered" evidence="2">
    <location>
        <begin position="203"/>
        <end position="228"/>
    </location>
</feature>
<feature type="compositionally biased region" description="Basic and acidic residues" evidence="2">
    <location>
        <begin position="115"/>
        <end position="135"/>
    </location>
</feature>
<dbReference type="AlphaFoldDB" id="A0A4U5PJS7"/>
<dbReference type="OrthoDB" id="272624at2759"/>
<feature type="compositionally biased region" description="Polar residues" evidence="2">
    <location>
        <begin position="41"/>
        <end position="72"/>
    </location>
</feature>
<dbReference type="GO" id="GO:0000126">
    <property type="term" value="C:transcription factor TFIIIB complex"/>
    <property type="evidence" value="ECO:0007669"/>
    <property type="project" value="TreeGrafter"/>
</dbReference>
<dbReference type="SMART" id="SM00717">
    <property type="entry name" value="SANT"/>
    <property type="match status" value="1"/>
</dbReference>
<feature type="domain" description="Myb-like" evidence="3">
    <location>
        <begin position="282"/>
        <end position="330"/>
    </location>
</feature>
<organism evidence="4 5">
    <name type="scientific">Steinernema carpocapsae</name>
    <name type="common">Entomopathogenic nematode</name>
    <dbReference type="NCBI Taxonomy" id="34508"/>
    <lineage>
        <taxon>Eukaryota</taxon>
        <taxon>Metazoa</taxon>
        <taxon>Ecdysozoa</taxon>
        <taxon>Nematoda</taxon>
        <taxon>Chromadorea</taxon>
        <taxon>Rhabditida</taxon>
        <taxon>Tylenchina</taxon>
        <taxon>Panagrolaimomorpha</taxon>
        <taxon>Strongyloidoidea</taxon>
        <taxon>Steinernematidae</taxon>
        <taxon>Steinernema</taxon>
    </lineage>
</organism>
<dbReference type="GO" id="GO:0001156">
    <property type="term" value="F:TFIIIC-class transcription factor complex binding"/>
    <property type="evidence" value="ECO:0007669"/>
    <property type="project" value="TreeGrafter"/>
</dbReference>
<dbReference type="Pfam" id="PF15963">
    <property type="entry name" value="Myb_DNA-bind_7"/>
    <property type="match status" value="1"/>
</dbReference>
<sequence>MSGRRPKVKVKPNIGPLGAKKKPKVKPEETSNETPVLDISNAASSSADPSTSVVEPTAQDQQPATSTPSTQPRAFLAGFVSPEYRGYEEENAAELSPLFASPPRSQPGFASPRSAQERVKTEQPETSTAHEDFRGNRSPFKSPMMSPRRTRTFSESAPIDVELSPKFSRRVFTGEEELDTQEMSLSDLISWNPRGKDKLKWAAMQAPRSELKKEEPPEEPPQSHIAAPQLKINPDGSIVLDESSLIVRGNPESRTDDWEVVDEDRVAKKISSTSFRKRVWRKGTPWTEQETEMFYELIQTVGTDFGLMHQFFPTRARGELKAKYNFEKRRNTTRLDNVLSNPALFDETLEDRAEALSIRVEEERVAKLDSKKNRRKKKVKFEDEEGDSGSDIEAGANPAKKRVVCESDEDDSERSEGVTRHDVAASVINSEGSQLQAKN</sequence>
<name>A0A4U5PJS7_STECR</name>
<feature type="compositionally biased region" description="Basic and acidic residues" evidence="2">
    <location>
        <begin position="414"/>
        <end position="423"/>
    </location>
</feature>
<dbReference type="SUPFAM" id="SSF46689">
    <property type="entry name" value="Homeodomain-like"/>
    <property type="match status" value="1"/>
</dbReference>
<dbReference type="GO" id="GO:0005634">
    <property type="term" value="C:nucleus"/>
    <property type="evidence" value="ECO:0007669"/>
    <property type="project" value="UniProtKB-SubCell"/>
</dbReference>
<reference evidence="4 5" key="1">
    <citation type="journal article" date="2015" name="Genome Biol.">
        <title>Comparative genomics of Steinernema reveals deeply conserved gene regulatory networks.</title>
        <authorList>
            <person name="Dillman A.R."/>
            <person name="Macchietto M."/>
            <person name="Porter C.F."/>
            <person name="Rogers A."/>
            <person name="Williams B."/>
            <person name="Antoshechkin I."/>
            <person name="Lee M.M."/>
            <person name="Goodwin Z."/>
            <person name="Lu X."/>
            <person name="Lewis E.E."/>
            <person name="Goodrich-Blair H."/>
            <person name="Stock S.P."/>
            <person name="Adams B.J."/>
            <person name="Sternberg P.W."/>
            <person name="Mortazavi A."/>
        </authorList>
    </citation>
    <scope>NUCLEOTIDE SEQUENCE [LARGE SCALE GENOMIC DNA]</scope>
    <source>
        <strain evidence="4 5">ALL</strain>
    </source>
</reference>
<feature type="region of interest" description="Disordered" evidence="2">
    <location>
        <begin position="91"/>
        <end position="157"/>
    </location>
</feature>
<reference evidence="4 5" key="2">
    <citation type="journal article" date="2019" name="G3 (Bethesda)">
        <title>Hybrid Assembly of the Genome of the Entomopathogenic Nematode Steinernema carpocapsae Identifies the X-Chromosome.</title>
        <authorList>
            <person name="Serra L."/>
            <person name="Macchietto M."/>
            <person name="Macias-Munoz A."/>
            <person name="McGill C.J."/>
            <person name="Rodriguez I.M."/>
            <person name="Rodriguez B."/>
            <person name="Murad R."/>
            <person name="Mortazavi A."/>
        </authorList>
    </citation>
    <scope>NUCLEOTIDE SEQUENCE [LARGE SCALE GENOMIC DNA]</scope>
    <source>
        <strain evidence="4 5">ALL</strain>
    </source>
</reference>
<accession>A0A4U5PJS7</accession>
<dbReference type="CDD" id="cd00167">
    <property type="entry name" value="SANT"/>
    <property type="match status" value="1"/>
</dbReference>
<feature type="compositionally biased region" description="Basic residues" evidence="2">
    <location>
        <begin position="1"/>
        <end position="10"/>
    </location>
</feature>
<protein>
    <recommendedName>
        <fullName evidence="3">Myb-like domain-containing protein</fullName>
    </recommendedName>
</protein>
<dbReference type="STRING" id="34508.A0A4U5PJS7"/>
<evidence type="ECO:0000259" key="3">
    <source>
        <dbReference type="SMART" id="SM00717"/>
    </source>
</evidence>
<dbReference type="PANTHER" id="PTHR22929">
    <property type="entry name" value="RNA POLYMERASE III TRANSCRIPTION INITIATION FACTOR B"/>
    <property type="match status" value="1"/>
</dbReference>
<dbReference type="InterPro" id="IPR039467">
    <property type="entry name" value="TFIIIB_B''_Myb"/>
</dbReference>
<feature type="region of interest" description="Disordered" evidence="2">
    <location>
        <begin position="1"/>
        <end position="77"/>
    </location>
</feature>
<evidence type="ECO:0000256" key="1">
    <source>
        <dbReference type="ARBA" id="ARBA00004123"/>
    </source>
</evidence>
<dbReference type="InterPro" id="IPR009057">
    <property type="entry name" value="Homeodomain-like_sf"/>
</dbReference>
<dbReference type="GO" id="GO:0070898">
    <property type="term" value="P:RNA polymerase III preinitiation complex assembly"/>
    <property type="evidence" value="ECO:0007669"/>
    <property type="project" value="TreeGrafter"/>
</dbReference>
<evidence type="ECO:0000313" key="5">
    <source>
        <dbReference type="Proteomes" id="UP000298663"/>
    </source>
</evidence>
<feature type="region of interest" description="Disordered" evidence="2">
    <location>
        <begin position="371"/>
        <end position="439"/>
    </location>
</feature>
<dbReference type="EMBL" id="AZBU02000002">
    <property type="protein sequence ID" value="TKR96783.1"/>
    <property type="molecule type" value="Genomic_DNA"/>
</dbReference>
<comment type="caution">
    <text evidence="4">The sequence shown here is derived from an EMBL/GenBank/DDBJ whole genome shotgun (WGS) entry which is preliminary data.</text>
</comment>
<proteinExistence type="predicted"/>
<comment type="subcellular location">
    <subcellularLocation>
        <location evidence="1">Nucleus</location>
    </subcellularLocation>
</comment>
<dbReference type="Proteomes" id="UP000298663">
    <property type="component" value="Unassembled WGS sequence"/>
</dbReference>
<evidence type="ECO:0000313" key="4">
    <source>
        <dbReference type="EMBL" id="TKR96783.1"/>
    </source>
</evidence>
<dbReference type="PANTHER" id="PTHR22929:SF0">
    <property type="entry name" value="TRANSCRIPTION FACTOR TFIIIB COMPONENT B'' HOMOLOG"/>
    <property type="match status" value="1"/>
</dbReference>
<evidence type="ECO:0000256" key="2">
    <source>
        <dbReference type="SAM" id="MobiDB-lite"/>
    </source>
</evidence>
<gene>
    <name evidence="4" type="ORF">L596_010755</name>
</gene>
<dbReference type="Gene3D" id="1.10.10.60">
    <property type="entry name" value="Homeodomain-like"/>
    <property type="match status" value="1"/>
</dbReference>
<keyword evidence="5" id="KW-1185">Reference proteome</keyword>